<evidence type="ECO:0000313" key="8">
    <source>
        <dbReference type="Proteomes" id="UP000476281"/>
    </source>
</evidence>
<dbReference type="InterPro" id="IPR001453">
    <property type="entry name" value="MoaB/Mog_dom"/>
</dbReference>
<evidence type="ECO:0000256" key="4">
    <source>
        <dbReference type="RuleBase" id="RU365090"/>
    </source>
</evidence>
<gene>
    <name evidence="7" type="ORF">F9C29_33310</name>
</gene>
<evidence type="ECO:0000259" key="5">
    <source>
        <dbReference type="Pfam" id="PF00994"/>
    </source>
</evidence>
<dbReference type="InterPro" id="IPR038987">
    <property type="entry name" value="MoeA-like"/>
</dbReference>
<comment type="cofactor">
    <cofactor evidence="4">
        <name>Mg(2+)</name>
        <dbReference type="ChEBI" id="CHEBI:18420"/>
    </cofactor>
</comment>
<dbReference type="Gene3D" id="3.40.980.10">
    <property type="entry name" value="MoaB/Mog-like domain"/>
    <property type="match status" value="1"/>
</dbReference>
<feature type="domain" description="MoaB/Mog" evidence="5">
    <location>
        <begin position="84"/>
        <end position="149"/>
    </location>
</feature>
<comment type="catalytic activity">
    <reaction evidence="3">
        <text>adenylyl-molybdopterin + molybdate = Mo-molybdopterin + AMP + H(+)</text>
        <dbReference type="Rhea" id="RHEA:35047"/>
        <dbReference type="ChEBI" id="CHEBI:15378"/>
        <dbReference type="ChEBI" id="CHEBI:36264"/>
        <dbReference type="ChEBI" id="CHEBI:62727"/>
        <dbReference type="ChEBI" id="CHEBI:71302"/>
        <dbReference type="ChEBI" id="CHEBI:456215"/>
        <dbReference type="EC" id="2.10.1.1"/>
    </reaction>
</comment>
<dbReference type="Pfam" id="PF03453">
    <property type="entry name" value="MoeA_N"/>
    <property type="match status" value="1"/>
</dbReference>
<keyword evidence="4" id="KW-0501">Molybdenum cofactor biosynthesis</keyword>
<accession>A0A6L3X2Q7</accession>
<dbReference type="InterPro" id="IPR036425">
    <property type="entry name" value="MoaB/Mog-like_dom_sf"/>
</dbReference>
<feature type="domain" description="MoeA N-terminal and linker" evidence="6">
    <location>
        <begin position="1"/>
        <end position="71"/>
    </location>
</feature>
<organism evidence="7 8">
    <name type="scientific">Enterobacter hormaechei</name>
    <dbReference type="NCBI Taxonomy" id="158836"/>
    <lineage>
        <taxon>Bacteria</taxon>
        <taxon>Pseudomonadati</taxon>
        <taxon>Pseudomonadota</taxon>
        <taxon>Gammaproteobacteria</taxon>
        <taxon>Enterobacterales</taxon>
        <taxon>Enterobacteriaceae</taxon>
        <taxon>Enterobacter</taxon>
        <taxon>Enterobacter cloacae complex</taxon>
    </lineage>
</organism>
<evidence type="ECO:0000259" key="6">
    <source>
        <dbReference type="Pfam" id="PF03453"/>
    </source>
</evidence>
<dbReference type="InterPro" id="IPR005110">
    <property type="entry name" value="MoeA_linker/N"/>
</dbReference>
<dbReference type="GO" id="GO:0046872">
    <property type="term" value="F:metal ion binding"/>
    <property type="evidence" value="ECO:0007669"/>
    <property type="project" value="UniProtKB-UniRule"/>
</dbReference>
<evidence type="ECO:0000256" key="2">
    <source>
        <dbReference type="ARBA" id="ARBA00010763"/>
    </source>
</evidence>
<protein>
    <recommendedName>
        <fullName evidence="4">Molybdopterin molybdenumtransferase</fullName>
        <ecNumber evidence="4">2.10.1.1</ecNumber>
    </recommendedName>
</protein>
<comment type="similarity">
    <text evidence="2 4">Belongs to the MoeA family.</text>
</comment>
<dbReference type="Pfam" id="PF00994">
    <property type="entry name" value="MoCF_biosynth"/>
    <property type="match status" value="1"/>
</dbReference>
<dbReference type="AlphaFoldDB" id="A0A6L3X2Q7"/>
<dbReference type="EC" id="2.10.1.1" evidence="4"/>
<dbReference type="EMBL" id="WBSZ01002412">
    <property type="protein sequence ID" value="KAB2437032.1"/>
    <property type="molecule type" value="Genomic_DNA"/>
</dbReference>
<sequence>IMTGAPVPKGCEAVVMQEETEQTDDGVRFTASVKAGQNIRHIGEDITLGATVFAAGQKLTVAELPVLASLGIAEIDVVRKVRVAVFSTGDELQLPGQPLNEGQIYDTNRLAVHLMLEQLGCEVINLGIIPDDPQKLRAAFIDADASADLSLVRV</sequence>
<reference evidence="7 8" key="1">
    <citation type="submission" date="2019-09" db="EMBL/GenBank/DDBJ databases">
        <title>Reversal of blaTEM antimicrobial resistance by CRISPR-Cas9 in clinical E. coli and other Enterobacteriaceae strains.</title>
        <authorList>
            <person name="Tagliaferri T."/>
            <person name="Guimaraes N."/>
            <person name="Pereira M."/>
            <person name="Felicori L."/>
            <person name="Horz H.-P."/>
            <person name="Santos S."/>
            <person name="Mendes T."/>
        </authorList>
    </citation>
    <scope>NUCLEOTIDE SEQUENCE [LARGE SCALE GENOMIC DNA]</scope>
    <source>
        <strain evidence="7 8">E2_blaTEM_MG</strain>
    </source>
</reference>
<keyword evidence="4" id="KW-0479">Metal-binding</keyword>
<dbReference type="SUPFAM" id="SSF63882">
    <property type="entry name" value="MoeA N-terminal region -like"/>
    <property type="match status" value="1"/>
</dbReference>
<feature type="non-terminal residue" evidence="7">
    <location>
        <position position="154"/>
    </location>
</feature>
<dbReference type="PANTHER" id="PTHR10192">
    <property type="entry name" value="MOLYBDOPTERIN BIOSYNTHESIS PROTEIN"/>
    <property type="match status" value="1"/>
</dbReference>
<dbReference type="GO" id="GO:0061599">
    <property type="term" value="F:molybdopterin molybdotransferase activity"/>
    <property type="evidence" value="ECO:0007669"/>
    <property type="project" value="UniProtKB-UniRule"/>
</dbReference>
<dbReference type="UniPathway" id="UPA00344"/>
<comment type="caution">
    <text evidence="7">The sequence shown here is derived from an EMBL/GenBank/DDBJ whole genome shotgun (WGS) entry which is preliminary data.</text>
</comment>
<dbReference type="GO" id="GO:0005829">
    <property type="term" value="C:cytosol"/>
    <property type="evidence" value="ECO:0007669"/>
    <property type="project" value="TreeGrafter"/>
</dbReference>
<dbReference type="InterPro" id="IPR036135">
    <property type="entry name" value="MoeA_linker/N_sf"/>
</dbReference>
<keyword evidence="4 7" id="KW-0808">Transferase</keyword>
<dbReference type="PANTHER" id="PTHR10192:SF5">
    <property type="entry name" value="GEPHYRIN"/>
    <property type="match status" value="1"/>
</dbReference>
<keyword evidence="4" id="KW-0500">Molybdenum</keyword>
<feature type="non-terminal residue" evidence="7">
    <location>
        <position position="1"/>
    </location>
</feature>
<dbReference type="Gene3D" id="2.170.190.11">
    <property type="entry name" value="Molybdopterin biosynthesis moea protein, domain 3"/>
    <property type="match status" value="1"/>
</dbReference>
<keyword evidence="4" id="KW-0460">Magnesium</keyword>
<comment type="function">
    <text evidence="1 4">Catalyzes the insertion of molybdate into adenylated molybdopterin with the concomitant release of AMP.</text>
</comment>
<dbReference type="Proteomes" id="UP000476281">
    <property type="component" value="Unassembled WGS sequence"/>
</dbReference>
<evidence type="ECO:0000256" key="1">
    <source>
        <dbReference type="ARBA" id="ARBA00002901"/>
    </source>
</evidence>
<evidence type="ECO:0000256" key="3">
    <source>
        <dbReference type="ARBA" id="ARBA00047317"/>
    </source>
</evidence>
<proteinExistence type="inferred from homology"/>
<evidence type="ECO:0000313" key="7">
    <source>
        <dbReference type="EMBL" id="KAB2437032.1"/>
    </source>
</evidence>
<dbReference type="SUPFAM" id="SSF53218">
    <property type="entry name" value="Molybdenum cofactor biosynthesis proteins"/>
    <property type="match status" value="1"/>
</dbReference>
<name>A0A6L3X2Q7_9ENTR</name>
<comment type="pathway">
    <text evidence="4">Cofactor biosynthesis; molybdopterin biosynthesis.</text>
</comment>
<dbReference type="GO" id="GO:0006777">
    <property type="term" value="P:Mo-molybdopterin cofactor biosynthetic process"/>
    <property type="evidence" value="ECO:0007669"/>
    <property type="project" value="UniProtKB-UniRule"/>
</dbReference>